<dbReference type="AlphaFoldDB" id="A0A5B8RB87"/>
<dbReference type="InterPro" id="IPR020904">
    <property type="entry name" value="Sc_DH/Rdtase_CS"/>
</dbReference>
<evidence type="ECO:0000256" key="2">
    <source>
        <dbReference type="ARBA" id="ARBA00023002"/>
    </source>
</evidence>
<name>A0A5B8RB87_9ZZZZ</name>
<dbReference type="InterPro" id="IPR036291">
    <property type="entry name" value="NAD(P)-bd_dom_sf"/>
</dbReference>
<reference evidence="4" key="1">
    <citation type="submission" date="2019-06" db="EMBL/GenBank/DDBJ databases">
        <authorList>
            <person name="Murdoch R.W."/>
            <person name="Fathepure B."/>
        </authorList>
    </citation>
    <scope>NUCLEOTIDE SEQUENCE</scope>
</reference>
<dbReference type="GO" id="GO:0016491">
    <property type="term" value="F:oxidoreductase activity"/>
    <property type="evidence" value="ECO:0007669"/>
    <property type="project" value="UniProtKB-KW"/>
</dbReference>
<dbReference type="EC" id="1.1.1.320" evidence="4"/>
<sequence>MEKVSVITGGGSGIGRALARRLAGAGGRVLVVGRRRLALEETAEGHDGIEVVAADIAEAAGRDSVATAVGERAVRYLVHNAGRLEPVGPLAGVSVGAWRASQAVNVEAPLFLTQALLSRLPGGRVLHVSSGAAHRAIPGWGAYCTSKAALYMLYTVLREELRDRDIAVGSLRPGVVDTDMQALIREQDEADFPAVARFRALKEAGELEPPERVAAFVEAVLTGTETAAFGAEEWDIREHAARFGID</sequence>
<evidence type="ECO:0000313" key="4">
    <source>
        <dbReference type="EMBL" id="QEA04714.1"/>
    </source>
</evidence>
<dbReference type="PROSITE" id="PS00061">
    <property type="entry name" value="ADH_SHORT"/>
    <property type="match status" value="1"/>
</dbReference>
<dbReference type="InterPro" id="IPR002347">
    <property type="entry name" value="SDR_fam"/>
</dbReference>
<dbReference type="PRINTS" id="PR00081">
    <property type="entry name" value="GDHRDH"/>
</dbReference>
<organism evidence="4">
    <name type="scientific">uncultured organism</name>
    <dbReference type="NCBI Taxonomy" id="155900"/>
    <lineage>
        <taxon>unclassified sequences</taxon>
        <taxon>environmental samples</taxon>
    </lineage>
</organism>
<gene>
    <name evidence="4" type="primary">yueD</name>
    <name evidence="4" type="ORF">KBTEX_01022</name>
</gene>
<dbReference type="SMART" id="SM00822">
    <property type="entry name" value="PKS_KR"/>
    <property type="match status" value="1"/>
</dbReference>
<dbReference type="GO" id="GO:0016020">
    <property type="term" value="C:membrane"/>
    <property type="evidence" value="ECO:0007669"/>
    <property type="project" value="TreeGrafter"/>
</dbReference>
<keyword evidence="2 4" id="KW-0560">Oxidoreductase</keyword>
<accession>A0A5B8RB87</accession>
<dbReference type="SUPFAM" id="SSF51735">
    <property type="entry name" value="NAD(P)-binding Rossmann-fold domains"/>
    <property type="match status" value="1"/>
</dbReference>
<dbReference type="PANTHER" id="PTHR44196">
    <property type="entry name" value="DEHYDROGENASE/REDUCTASE SDR FAMILY MEMBER 7B"/>
    <property type="match status" value="1"/>
</dbReference>
<evidence type="ECO:0000256" key="1">
    <source>
        <dbReference type="ARBA" id="ARBA00006484"/>
    </source>
</evidence>
<comment type="similarity">
    <text evidence="1">Belongs to the short-chain dehydrogenases/reductases (SDR) family.</text>
</comment>
<dbReference type="EMBL" id="MN079087">
    <property type="protein sequence ID" value="QEA04714.1"/>
    <property type="molecule type" value="Genomic_DNA"/>
</dbReference>
<dbReference type="Gene3D" id="3.40.50.720">
    <property type="entry name" value="NAD(P)-binding Rossmann-like Domain"/>
    <property type="match status" value="1"/>
</dbReference>
<proteinExistence type="inferred from homology"/>
<dbReference type="Pfam" id="PF00106">
    <property type="entry name" value="adh_short"/>
    <property type="match status" value="1"/>
</dbReference>
<protein>
    <submittedName>
        <fullName evidence="4">Benzil reductase ((S)-benzoin forming)</fullName>
        <ecNumber evidence="4">1.1.1.320</ecNumber>
    </submittedName>
</protein>
<feature type="domain" description="Ketoreductase" evidence="3">
    <location>
        <begin position="3"/>
        <end position="178"/>
    </location>
</feature>
<dbReference type="InterPro" id="IPR057326">
    <property type="entry name" value="KR_dom"/>
</dbReference>
<dbReference type="PANTHER" id="PTHR44196:SF1">
    <property type="entry name" value="DEHYDROGENASE_REDUCTASE SDR FAMILY MEMBER 7B"/>
    <property type="match status" value="1"/>
</dbReference>
<evidence type="ECO:0000259" key="3">
    <source>
        <dbReference type="SMART" id="SM00822"/>
    </source>
</evidence>